<sequence>MLLTETARAMVTKCEFNLLDPKGKEFTGAKRSGNYTFSKRGDMCYLLCMKRTDFEASGYLNDDCLTVKLHLTVVKPCFVDATRKQIIVPSSDLHQHFGGLLKSGEGTDVTFEIDEAISAHTC</sequence>
<dbReference type="SUPFAM" id="SSF49599">
    <property type="entry name" value="TRAF domain-like"/>
    <property type="match status" value="1"/>
</dbReference>
<accession>A0AAD5Z2R8</accession>
<evidence type="ECO:0000313" key="1">
    <source>
        <dbReference type="EMBL" id="KAJ3685522.1"/>
    </source>
</evidence>
<reference evidence="1 2" key="1">
    <citation type="journal article" date="2022" name="Cell">
        <title>Repeat-based holocentromeres influence genome architecture and karyotype evolution.</title>
        <authorList>
            <person name="Hofstatter P.G."/>
            <person name="Thangavel G."/>
            <person name="Lux T."/>
            <person name="Neumann P."/>
            <person name="Vondrak T."/>
            <person name="Novak P."/>
            <person name="Zhang M."/>
            <person name="Costa L."/>
            <person name="Castellani M."/>
            <person name="Scott A."/>
            <person name="Toegelov H."/>
            <person name="Fuchs J."/>
            <person name="Mata-Sucre Y."/>
            <person name="Dias Y."/>
            <person name="Vanzela A.L.L."/>
            <person name="Huettel B."/>
            <person name="Almeida C.C.S."/>
            <person name="Simkova H."/>
            <person name="Souza G."/>
            <person name="Pedrosa-Harand A."/>
            <person name="Macas J."/>
            <person name="Mayer K.F.X."/>
            <person name="Houben A."/>
            <person name="Marques A."/>
        </authorList>
    </citation>
    <scope>NUCLEOTIDE SEQUENCE [LARGE SCALE GENOMIC DNA]</scope>
    <source>
        <strain evidence="1">RhyTen1mFocal</strain>
    </source>
</reference>
<dbReference type="InterPro" id="IPR045005">
    <property type="entry name" value="BPM1-6"/>
</dbReference>
<name>A0AAD5Z2R8_9POAL</name>
<dbReference type="PANTHER" id="PTHR26379">
    <property type="entry name" value="BTB/POZ AND MATH DOMAIN-CONTAINING PROTEIN 1"/>
    <property type="match status" value="1"/>
</dbReference>
<dbReference type="Proteomes" id="UP001210211">
    <property type="component" value="Unassembled WGS sequence"/>
</dbReference>
<dbReference type="EMBL" id="JAMRDG010000002">
    <property type="protein sequence ID" value="KAJ3685522.1"/>
    <property type="molecule type" value="Genomic_DNA"/>
</dbReference>
<comment type="caution">
    <text evidence="1">The sequence shown here is derived from an EMBL/GenBank/DDBJ whole genome shotgun (WGS) entry which is preliminary data.</text>
</comment>
<evidence type="ECO:0000313" key="2">
    <source>
        <dbReference type="Proteomes" id="UP001210211"/>
    </source>
</evidence>
<dbReference type="InterPro" id="IPR002083">
    <property type="entry name" value="MATH/TRAF_dom"/>
</dbReference>
<keyword evidence="2" id="KW-1185">Reference proteome</keyword>
<dbReference type="PANTHER" id="PTHR26379:SF187">
    <property type="entry name" value="OS07G0655300 PROTEIN"/>
    <property type="match status" value="1"/>
</dbReference>
<dbReference type="CDD" id="cd00121">
    <property type="entry name" value="MATH"/>
    <property type="match status" value="1"/>
</dbReference>
<proteinExistence type="predicted"/>
<dbReference type="InterPro" id="IPR008974">
    <property type="entry name" value="TRAF-like"/>
</dbReference>
<organism evidence="1 2">
    <name type="scientific">Rhynchospora tenuis</name>
    <dbReference type="NCBI Taxonomy" id="198213"/>
    <lineage>
        <taxon>Eukaryota</taxon>
        <taxon>Viridiplantae</taxon>
        <taxon>Streptophyta</taxon>
        <taxon>Embryophyta</taxon>
        <taxon>Tracheophyta</taxon>
        <taxon>Spermatophyta</taxon>
        <taxon>Magnoliopsida</taxon>
        <taxon>Liliopsida</taxon>
        <taxon>Poales</taxon>
        <taxon>Cyperaceae</taxon>
        <taxon>Cyperoideae</taxon>
        <taxon>Rhynchosporeae</taxon>
        <taxon>Rhynchospora</taxon>
    </lineage>
</organism>
<dbReference type="GO" id="GO:0016567">
    <property type="term" value="P:protein ubiquitination"/>
    <property type="evidence" value="ECO:0007669"/>
    <property type="project" value="InterPro"/>
</dbReference>
<protein>
    <submittedName>
        <fullName evidence="1">Uncharacterized protein</fullName>
    </submittedName>
</protein>
<dbReference type="AlphaFoldDB" id="A0AAD5Z2R8"/>
<gene>
    <name evidence="1" type="ORF">LUZ61_014686</name>
</gene>
<dbReference type="Gene3D" id="2.60.210.10">
    <property type="entry name" value="Apoptosis, Tumor Necrosis Factor Receptor Associated Protein 2, Chain A"/>
    <property type="match status" value="1"/>
</dbReference>